<feature type="domain" description="PPM-type phosphatase" evidence="1">
    <location>
        <begin position="9"/>
        <end position="245"/>
    </location>
</feature>
<dbReference type="SUPFAM" id="SSF81606">
    <property type="entry name" value="PP2C-like"/>
    <property type="match status" value="1"/>
</dbReference>
<evidence type="ECO:0000313" key="3">
    <source>
        <dbReference type="Proteomes" id="UP001239397"/>
    </source>
</evidence>
<dbReference type="PANTHER" id="PTHR13832:SF827">
    <property type="entry name" value="PROTEIN PHOSPHATASE 1L"/>
    <property type="match status" value="1"/>
</dbReference>
<reference evidence="2 3" key="1">
    <citation type="submission" date="2023-06" db="EMBL/GenBank/DDBJ databases">
        <authorList>
            <person name="Oyuntsetseg B."/>
            <person name="Kim S.B."/>
        </authorList>
    </citation>
    <scope>NUCLEOTIDE SEQUENCE [LARGE SCALE GENOMIC DNA]</scope>
    <source>
        <strain evidence="2 3">4-36</strain>
    </source>
</reference>
<dbReference type="RefSeq" id="WP_286001187.1">
    <property type="nucleotide sequence ID" value="NZ_CP127295.1"/>
</dbReference>
<gene>
    <name evidence="2" type="ORF">QRX60_13840</name>
</gene>
<dbReference type="CDD" id="cd00143">
    <property type="entry name" value="PP2Cc"/>
    <property type="match status" value="1"/>
</dbReference>
<name>A0A9Y2JWE9_9PSEU</name>
<dbReference type="AlphaFoldDB" id="A0A9Y2JWE9"/>
<dbReference type="Proteomes" id="UP001239397">
    <property type="component" value="Chromosome"/>
</dbReference>
<dbReference type="InterPro" id="IPR015655">
    <property type="entry name" value="PP2C"/>
</dbReference>
<protein>
    <submittedName>
        <fullName evidence="2">Protein phosphatase 2C domain-containing protein</fullName>
    </submittedName>
</protein>
<evidence type="ECO:0000259" key="1">
    <source>
        <dbReference type="PROSITE" id="PS51746"/>
    </source>
</evidence>
<dbReference type="PANTHER" id="PTHR13832">
    <property type="entry name" value="PROTEIN PHOSPHATASE 2C"/>
    <property type="match status" value="1"/>
</dbReference>
<dbReference type="SMART" id="SM00331">
    <property type="entry name" value="PP2C_SIG"/>
    <property type="match status" value="1"/>
</dbReference>
<keyword evidence="3" id="KW-1185">Reference proteome</keyword>
<dbReference type="InterPro" id="IPR001932">
    <property type="entry name" value="PPM-type_phosphatase-like_dom"/>
</dbReference>
<dbReference type="Pfam" id="PF13672">
    <property type="entry name" value="PP2C_2"/>
    <property type="match status" value="1"/>
</dbReference>
<dbReference type="PROSITE" id="PS51746">
    <property type="entry name" value="PPM_2"/>
    <property type="match status" value="1"/>
</dbReference>
<dbReference type="KEGG" id="amog:QRX60_13840"/>
<sequence length="258" mass="27210">MTHDRYVLRYAAGSDVGRRRQVNEDSLYASSSLLAVADGIGGQPHGEVASATAVDVLRELDVDLRRIDLTGVDLAATLAGVVKSIDARLTEVASQEPTTEGMGTTLTVLMFDGVEFAAAHVGDSRGYLLREGGLRRLTRDHTLVQALVEDGRVAAEDADSHPRRSLLMKALQTTGSSDPDIWTFKAKPGDRYLLCSDGLSGPVSEATLRDVLAAIREPADVIPELIRLANEGGGPDNITCVVADVVAAPGAAPRPADG</sequence>
<accession>A0A9Y2JWE9</accession>
<dbReference type="EMBL" id="CP127295">
    <property type="protein sequence ID" value="WIY04869.1"/>
    <property type="molecule type" value="Genomic_DNA"/>
</dbReference>
<dbReference type="InterPro" id="IPR036457">
    <property type="entry name" value="PPM-type-like_dom_sf"/>
</dbReference>
<dbReference type="GO" id="GO:0004722">
    <property type="term" value="F:protein serine/threonine phosphatase activity"/>
    <property type="evidence" value="ECO:0007669"/>
    <property type="project" value="InterPro"/>
</dbReference>
<evidence type="ECO:0000313" key="2">
    <source>
        <dbReference type="EMBL" id="WIY04869.1"/>
    </source>
</evidence>
<organism evidence="2 3">
    <name type="scientific">Amycolatopsis mongoliensis</name>
    <dbReference type="NCBI Taxonomy" id="715475"/>
    <lineage>
        <taxon>Bacteria</taxon>
        <taxon>Bacillati</taxon>
        <taxon>Actinomycetota</taxon>
        <taxon>Actinomycetes</taxon>
        <taxon>Pseudonocardiales</taxon>
        <taxon>Pseudonocardiaceae</taxon>
        <taxon>Amycolatopsis</taxon>
    </lineage>
</organism>
<dbReference type="SMART" id="SM00332">
    <property type="entry name" value="PP2Cc"/>
    <property type="match status" value="1"/>
</dbReference>
<proteinExistence type="predicted"/>
<dbReference type="Gene3D" id="3.60.40.10">
    <property type="entry name" value="PPM-type phosphatase domain"/>
    <property type="match status" value="1"/>
</dbReference>